<evidence type="ECO:0000313" key="2">
    <source>
        <dbReference type="EMBL" id="MFC0632990.1"/>
    </source>
</evidence>
<accession>A0ABV6R047</accession>
<comment type="caution">
    <text evidence="2">The sequence shown here is derived from an EMBL/GenBank/DDBJ whole genome shotgun (WGS) entry which is preliminary data.</text>
</comment>
<organism evidence="2 3">
    <name type="scientific">Brevundimonas balnearis</name>
    <dbReference type="NCBI Taxonomy" id="1572858"/>
    <lineage>
        <taxon>Bacteria</taxon>
        <taxon>Pseudomonadati</taxon>
        <taxon>Pseudomonadota</taxon>
        <taxon>Alphaproteobacteria</taxon>
        <taxon>Caulobacterales</taxon>
        <taxon>Caulobacteraceae</taxon>
        <taxon>Brevundimonas</taxon>
    </lineage>
</organism>
<evidence type="ECO:0000313" key="3">
    <source>
        <dbReference type="Proteomes" id="UP001589906"/>
    </source>
</evidence>
<name>A0ABV6R047_9CAUL</name>
<sequence length="53" mass="5602">MVQLLDVPNEDVPNERETRGAGSTTVERAGAEIDGAAARLSAAGFDEEFNPVK</sequence>
<keyword evidence="3" id="KW-1185">Reference proteome</keyword>
<protein>
    <submittedName>
        <fullName evidence="2">Uncharacterized protein</fullName>
    </submittedName>
</protein>
<gene>
    <name evidence="2" type="ORF">ACFFGE_03740</name>
</gene>
<proteinExistence type="predicted"/>
<dbReference type="RefSeq" id="WP_376834422.1">
    <property type="nucleotide sequence ID" value="NZ_JBHLSW010000003.1"/>
</dbReference>
<dbReference type="Proteomes" id="UP001589906">
    <property type="component" value="Unassembled WGS sequence"/>
</dbReference>
<reference evidence="2 3" key="1">
    <citation type="submission" date="2024-09" db="EMBL/GenBank/DDBJ databases">
        <authorList>
            <person name="Sun Q."/>
            <person name="Mori K."/>
        </authorList>
    </citation>
    <scope>NUCLEOTIDE SEQUENCE [LARGE SCALE GENOMIC DNA]</scope>
    <source>
        <strain evidence="2 3">NCAIM B.02621</strain>
    </source>
</reference>
<evidence type="ECO:0000256" key="1">
    <source>
        <dbReference type="SAM" id="MobiDB-lite"/>
    </source>
</evidence>
<feature type="region of interest" description="Disordered" evidence="1">
    <location>
        <begin position="1"/>
        <end position="26"/>
    </location>
</feature>
<dbReference type="EMBL" id="JBHLSW010000003">
    <property type="protein sequence ID" value="MFC0632990.1"/>
    <property type="molecule type" value="Genomic_DNA"/>
</dbReference>